<dbReference type="GO" id="GO:0003677">
    <property type="term" value="F:DNA binding"/>
    <property type="evidence" value="ECO:0007669"/>
    <property type="project" value="UniProtKB-KW"/>
</dbReference>
<dbReference type="PANTHER" id="PTHR46558">
    <property type="entry name" value="TRACRIPTIONAL REGULATORY PROTEIN-RELATED-RELATED"/>
    <property type="match status" value="1"/>
</dbReference>
<organism evidence="3 4">
    <name type="scientific">Bacillus weihaiensis</name>
    <dbReference type="NCBI Taxonomy" id="1547283"/>
    <lineage>
        <taxon>Bacteria</taxon>
        <taxon>Bacillati</taxon>
        <taxon>Bacillota</taxon>
        <taxon>Bacilli</taxon>
        <taxon>Bacillales</taxon>
        <taxon>Bacillaceae</taxon>
        <taxon>Bacillus</taxon>
    </lineage>
</organism>
<dbReference type="Gene3D" id="1.10.260.40">
    <property type="entry name" value="lambda repressor-like DNA-binding domains"/>
    <property type="match status" value="1"/>
</dbReference>
<dbReference type="Proteomes" id="UP000181936">
    <property type="component" value="Chromosome"/>
</dbReference>
<dbReference type="AlphaFoldDB" id="A0A1L3MWA7"/>
<name>A0A1L3MWA7_9BACI</name>
<dbReference type="CDD" id="cd00093">
    <property type="entry name" value="HTH_XRE"/>
    <property type="match status" value="1"/>
</dbReference>
<evidence type="ECO:0000313" key="4">
    <source>
        <dbReference type="Proteomes" id="UP000181936"/>
    </source>
</evidence>
<keyword evidence="1" id="KW-0238">DNA-binding</keyword>
<dbReference type="SMART" id="SM00530">
    <property type="entry name" value="HTH_XRE"/>
    <property type="match status" value="1"/>
</dbReference>
<dbReference type="OrthoDB" id="72638at2"/>
<sequence length="185" mass="21660">MIGQRVRELRKRKNMTLRELAAELEIPFTTLGNYERGDRSPDFGFVLDVAKYFNVSIDFLTKGDDHINYDEYLVSRYTKDINTMLNKANPEVREKILDIHDQIFFITCEHAVSGASKPNNKELELVQQIVNFLLRMKNNFGMGIKEDGFTPSTKFELAKLYLKEKQDIDKSFNELFELHIERSIK</sequence>
<gene>
    <name evidence="3" type="ORF">A9C19_19070</name>
</gene>
<keyword evidence="4" id="KW-1185">Reference proteome</keyword>
<protein>
    <recommendedName>
        <fullName evidence="2">HTH cro/C1-type domain-containing protein</fullName>
    </recommendedName>
</protein>
<dbReference type="PROSITE" id="PS50943">
    <property type="entry name" value="HTH_CROC1"/>
    <property type="match status" value="1"/>
</dbReference>
<dbReference type="KEGG" id="bwh:A9C19_19070"/>
<accession>A0A1L3MWA7</accession>
<dbReference type="InterPro" id="IPR010982">
    <property type="entry name" value="Lambda_DNA-bd_dom_sf"/>
</dbReference>
<dbReference type="PANTHER" id="PTHR46558:SF11">
    <property type="entry name" value="HTH-TYPE TRANSCRIPTIONAL REGULATOR XRE"/>
    <property type="match status" value="1"/>
</dbReference>
<dbReference type="Pfam" id="PF01381">
    <property type="entry name" value="HTH_3"/>
    <property type="match status" value="1"/>
</dbReference>
<dbReference type="EMBL" id="CP016020">
    <property type="protein sequence ID" value="APH06629.1"/>
    <property type="molecule type" value="Genomic_DNA"/>
</dbReference>
<dbReference type="STRING" id="1547283.A9C19_19070"/>
<proteinExistence type="predicted"/>
<dbReference type="SUPFAM" id="SSF47413">
    <property type="entry name" value="lambda repressor-like DNA-binding domains"/>
    <property type="match status" value="1"/>
</dbReference>
<feature type="domain" description="HTH cro/C1-type" evidence="2">
    <location>
        <begin position="6"/>
        <end position="60"/>
    </location>
</feature>
<evidence type="ECO:0000313" key="3">
    <source>
        <dbReference type="EMBL" id="APH06629.1"/>
    </source>
</evidence>
<evidence type="ECO:0000256" key="1">
    <source>
        <dbReference type="ARBA" id="ARBA00023125"/>
    </source>
</evidence>
<dbReference type="RefSeq" id="WP_072581430.1">
    <property type="nucleotide sequence ID" value="NZ_CP016020.1"/>
</dbReference>
<dbReference type="InterPro" id="IPR001387">
    <property type="entry name" value="Cro/C1-type_HTH"/>
</dbReference>
<reference evidence="3 4" key="1">
    <citation type="journal article" date="2016" name="Sci. Rep.">
        <title>Complete genome sequence and transcriptomic analysis of a novel marine strain Bacillus weihaiensis reveals the mechanism of brown algae degradation.</title>
        <authorList>
            <person name="Zhu Y."/>
            <person name="Chen P."/>
            <person name="Bao Y."/>
            <person name="Men Y."/>
            <person name="Zeng Y."/>
            <person name="Yang J."/>
            <person name="Sun J."/>
            <person name="Sun Y."/>
        </authorList>
    </citation>
    <scope>NUCLEOTIDE SEQUENCE [LARGE SCALE GENOMIC DNA]</scope>
    <source>
        <strain evidence="3 4">Alg07</strain>
    </source>
</reference>
<evidence type="ECO:0000259" key="2">
    <source>
        <dbReference type="PROSITE" id="PS50943"/>
    </source>
</evidence>